<organism evidence="2 3">
    <name type="scientific">Paraburkholderia unamae</name>
    <dbReference type="NCBI Taxonomy" id="219649"/>
    <lineage>
        <taxon>Bacteria</taxon>
        <taxon>Pseudomonadati</taxon>
        <taxon>Pseudomonadota</taxon>
        <taxon>Betaproteobacteria</taxon>
        <taxon>Burkholderiales</taxon>
        <taxon>Burkholderiaceae</taxon>
        <taxon>Paraburkholderia</taxon>
    </lineage>
</organism>
<dbReference type="EMBL" id="QEOB01000001">
    <property type="protein sequence ID" value="PVX97892.1"/>
    <property type="molecule type" value="Genomic_DNA"/>
</dbReference>
<comment type="caution">
    <text evidence="2">The sequence shown here is derived from an EMBL/GenBank/DDBJ whole genome shotgun (WGS) entry which is preliminary data.</text>
</comment>
<reference evidence="2 3" key="1">
    <citation type="submission" date="2018-05" db="EMBL/GenBank/DDBJ databases">
        <title>Genomic Encyclopedia of Type Strains, Phase IV (KMG-V): Genome sequencing to study the core and pangenomes of soil and plant-associated prokaryotes.</title>
        <authorList>
            <person name="Whitman W."/>
        </authorList>
    </citation>
    <scope>NUCLEOTIDE SEQUENCE [LARGE SCALE GENOMIC DNA]</scope>
    <source>
        <strain evidence="2 3">SCZa-39</strain>
    </source>
</reference>
<keyword evidence="3" id="KW-1185">Reference proteome</keyword>
<feature type="compositionally biased region" description="Basic and acidic residues" evidence="1">
    <location>
        <begin position="207"/>
        <end position="232"/>
    </location>
</feature>
<name>A0ABX5KWD2_9BURK</name>
<evidence type="ECO:0000256" key="1">
    <source>
        <dbReference type="SAM" id="MobiDB-lite"/>
    </source>
</evidence>
<gene>
    <name evidence="2" type="ORF">C7402_101607</name>
</gene>
<sequence length="232" mass="25102">MAGSEAVTSESSRSDSRAQLGVANVGDVDHGAEHAERRALQVAAQARPEDAVTGFARRAFEDQLDPLALALGDREPVELVHAQAVFGPPGVDGRARAPKHRSALQARRLLVGAIEREIVVFEIPGAERIRDHLHHRVLQLHLAREHLLGAAAAAHLALQQHVSAQRDEQQHGGNDQERQQPQRVHAPAAGARGGGGGPAVADLLLLDGRHRPERAIDEPRERREVATHSEDR</sequence>
<evidence type="ECO:0000313" key="2">
    <source>
        <dbReference type="EMBL" id="PVX97892.1"/>
    </source>
</evidence>
<evidence type="ECO:0000313" key="3">
    <source>
        <dbReference type="Proteomes" id="UP000245712"/>
    </source>
</evidence>
<feature type="compositionally biased region" description="Polar residues" evidence="1">
    <location>
        <begin position="1"/>
        <end position="11"/>
    </location>
</feature>
<proteinExistence type="predicted"/>
<feature type="region of interest" description="Disordered" evidence="1">
    <location>
        <begin position="1"/>
        <end position="21"/>
    </location>
</feature>
<feature type="region of interest" description="Disordered" evidence="1">
    <location>
        <begin position="160"/>
        <end position="232"/>
    </location>
</feature>
<dbReference type="Proteomes" id="UP000245712">
    <property type="component" value="Unassembled WGS sequence"/>
</dbReference>
<feature type="compositionally biased region" description="Basic and acidic residues" evidence="1">
    <location>
        <begin position="164"/>
        <end position="180"/>
    </location>
</feature>
<accession>A0ABX5KWD2</accession>
<protein>
    <submittedName>
        <fullName evidence="2">Uncharacterized protein</fullName>
    </submittedName>
</protein>